<evidence type="ECO:0000256" key="1">
    <source>
        <dbReference type="SAM" id="MobiDB-lite"/>
    </source>
</evidence>
<name>A0AAN8N6Y2_9PEZI</name>
<evidence type="ECO:0000313" key="2">
    <source>
        <dbReference type="EMBL" id="KAK6508703.1"/>
    </source>
</evidence>
<evidence type="ECO:0000313" key="3">
    <source>
        <dbReference type="Proteomes" id="UP001307849"/>
    </source>
</evidence>
<feature type="region of interest" description="Disordered" evidence="1">
    <location>
        <begin position="53"/>
        <end position="73"/>
    </location>
</feature>
<protein>
    <submittedName>
        <fullName evidence="2">Uncharacterized protein</fullName>
    </submittedName>
</protein>
<dbReference type="Proteomes" id="UP001307849">
    <property type="component" value="Unassembled WGS sequence"/>
</dbReference>
<organism evidence="2 3">
    <name type="scientific">Arthrobotrys conoides</name>
    <dbReference type="NCBI Taxonomy" id="74498"/>
    <lineage>
        <taxon>Eukaryota</taxon>
        <taxon>Fungi</taxon>
        <taxon>Dikarya</taxon>
        <taxon>Ascomycota</taxon>
        <taxon>Pezizomycotina</taxon>
        <taxon>Orbiliomycetes</taxon>
        <taxon>Orbiliales</taxon>
        <taxon>Orbiliaceae</taxon>
        <taxon>Arthrobotrys</taxon>
    </lineage>
</organism>
<gene>
    <name evidence="2" type="ORF">TWF506_010781</name>
</gene>
<reference evidence="2 3" key="1">
    <citation type="submission" date="2019-10" db="EMBL/GenBank/DDBJ databases">
        <authorList>
            <person name="Palmer J.M."/>
        </authorList>
    </citation>
    <scope>NUCLEOTIDE SEQUENCE [LARGE SCALE GENOMIC DNA]</scope>
    <source>
        <strain evidence="2 3">TWF506</strain>
    </source>
</reference>
<keyword evidence="3" id="KW-1185">Reference proteome</keyword>
<dbReference type="EMBL" id="JAVHJM010000008">
    <property type="protein sequence ID" value="KAK6508703.1"/>
    <property type="molecule type" value="Genomic_DNA"/>
</dbReference>
<sequence>MIYPSLTPKIHTCTGCYSSHYSIHIDTLEPKDTYFVPTNLTSQVIDKSATNTLNSSSIEAPGELQPSSITSSKSEIKSEPLLLVFDGDGAAAEAGESGNKDISPNCPIVFTDDSLQAAFEGQLLKRGVGGEKNLCPDCVKAREAEDEK</sequence>
<dbReference type="AlphaFoldDB" id="A0AAN8N6Y2"/>
<proteinExistence type="predicted"/>
<accession>A0AAN8N6Y2</accession>
<comment type="caution">
    <text evidence="2">The sequence shown here is derived from an EMBL/GenBank/DDBJ whole genome shotgun (WGS) entry which is preliminary data.</text>
</comment>